<comment type="subunit">
    <text evidence="2 5">Homopentamer.</text>
</comment>
<dbReference type="PANTHER" id="PTHR30288">
    <property type="entry name" value="FLAGELLAR CAP/ASSEMBLY PROTEIN FLID"/>
    <property type="match status" value="1"/>
</dbReference>
<feature type="coiled-coil region" evidence="5">
    <location>
        <begin position="703"/>
        <end position="730"/>
    </location>
</feature>
<dbReference type="OrthoDB" id="9776025at2"/>
<accession>A0A562J6H4</accession>
<keyword evidence="5" id="KW-0964">Secreted</keyword>
<dbReference type="Pfam" id="PF07195">
    <property type="entry name" value="FliD_C"/>
    <property type="match status" value="1"/>
</dbReference>
<dbReference type="GO" id="GO:0009421">
    <property type="term" value="C:bacterial-type flagellum filament cap"/>
    <property type="evidence" value="ECO:0007669"/>
    <property type="project" value="InterPro"/>
</dbReference>
<protein>
    <recommendedName>
        <fullName evidence="5">Flagellar hook-associated protein 2</fullName>
        <shortName evidence="5">HAP2</shortName>
    </recommendedName>
    <alternativeName>
        <fullName evidence="5">Flagellar cap protein</fullName>
    </alternativeName>
</protein>
<keyword evidence="3 5" id="KW-0175">Coiled coil</keyword>
<reference evidence="8 9" key="1">
    <citation type="submission" date="2019-07" db="EMBL/GenBank/DDBJ databases">
        <title>Genomic Encyclopedia of Type Strains, Phase I: the one thousand microbial genomes (KMG-I) project.</title>
        <authorList>
            <person name="Kyrpides N."/>
        </authorList>
    </citation>
    <scope>NUCLEOTIDE SEQUENCE [LARGE SCALE GENOMIC DNA]</scope>
    <source>
        <strain evidence="8 9">DSM 13558</strain>
    </source>
</reference>
<comment type="function">
    <text evidence="5">Required for morphogenesis and for the elongation of the flagellar filament by facilitating polymerization of the flagellin monomers at the tip of growing filament. Forms a capping structure, which prevents flagellin subunits (transported through the central channel of the flagellum) from leaking out without polymerization at the distal end.</text>
</comment>
<evidence type="ECO:0000313" key="8">
    <source>
        <dbReference type="EMBL" id="TWH78710.1"/>
    </source>
</evidence>
<dbReference type="RefSeq" id="WP_145084725.1">
    <property type="nucleotide sequence ID" value="NZ_DAMBUX010000002.1"/>
</dbReference>
<organism evidence="8 9">
    <name type="scientific">Sedimentibacter saalensis</name>
    <dbReference type="NCBI Taxonomy" id="130788"/>
    <lineage>
        <taxon>Bacteria</taxon>
        <taxon>Bacillati</taxon>
        <taxon>Bacillota</taxon>
        <taxon>Tissierellia</taxon>
        <taxon>Sedimentibacter</taxon>
    </lineage>
</organism>
<feature type="domain" description="Flagellar hook-associated protein 2 N-terminal" evidence="6">
    <location>
        <begin position="22"/>
        <end position="122"/>
    </location>
</feature>
<keyword evidence="8" id="KW-0969">Cilium</keyword>
<dbReference type="InterPro" id="IPR040026">
    <property type="entry name" value="FliD"/>
</dbReference>
<keyword evidence="9" id="KW-1185">Reference proteome</keyword>
<evidence type="ECO:0000256" key="1">
    <source>
        <dbReference type="ARBA" id="ARBA00009764"/>
    </source>
</evidence>
<dbReference type="Proteomes" id="UP000315343">
    <property type="component" value="Unassembled WGS sequence"/>
</dbReference>
<evidence type="ECO:0000256" key="3">
    <source>
        <dbReference type="ARBA" id="ARBA00023054"/>
    </source>
</evidence>
<feature type="domain" description="Flagellar hook-associated protein 2 C-terminal" evidence="7">
    <location>
        <begin position="485"/>
        <end position="747"/>
    </location>
</feature>
<dbReference type="GO" id="GO:0005576">
    <property type="term" value="C:extracellular region"/>
    <property type="evidence" value="ECO:0007669"/>
    <property type="project" value="UniProtKB-SubCell"/>
</dbReference>
<dbReference type="EMBL" id="VLKH01000008">
    <property type="protein sequence ID" value="TWH78710.1"/>
    <property type="molecule type" value="Genomic_DNA"/>
</dbReference>
<dbReference type="Pfam" id="PF02465">
    <property type="entry name" value="FliD_N"/>
    <property type="match status" value="1"/>
</dbReference>
<proteinExistence type="inferred from homology"/>
<evidence type="ECO:0000256" key="5">
    <source>
        <dbReference type="RuleBase" id="RU362066"/>
    </source>
</evidence>
<sequence length="757" mass="82387">MSTLSTSLYGSSTSKGFGGLVSGLDTDDLVNQMLSGTKSKINKAYQAKQKLLYKQQAYREISSKLVSFNNKYLSYSSGSKTNIMSSNFFKAYSFKSTSDYVNVSGDQANIQNFSIDSISSVADYASMTSTYKASAQSFSSDGLSTYLSSLAGDSMNIEYGGKSYKLTIDSKFGLGNEKVNLQDVADQLNSQIEKIADLNGGTSTDASDNVLRYSVSGDNRLVINSPEGTTTKLTAASNDVLEFLKMKVGEPASSLETETVDNEKLTRTQSDVFSNTSAYFKFDYNGVSKTIYLKEGLTDGSDLKSYLQTELDKSYGAGKVEVSYDSLDTKKLTFKTVDSSSNTNLFSVSGISAELSSFTGIQSGDCNRLNKTSAIGEAGLKLGLNETTLSNGNSGYAIKINDKLFEFEKSTSLNDIIKKINNDADAKVTISYLSTTDTFSIKADETGSNMAVKIEEVSGGNLSEALFGNATYQNVVNGKDTVMDYTLNGVKTSVVRSTANFSIDGINIELNKKSVGLTDVSFNVTNNADEVVERIKGFINDYNEIIELLNTKTKEKPNRDYQPLTPDQQDEMEEDEIKDWTEQARKGVLYGDSNMNSVLRKMRQAMTGKTSVSSLALSDIGISSASMDTSGKLVIDEEKLKAKLLESPDEIANLFSASTSVEGGISGIAVQMRELLVANVGAYGSSGILIDEAGLDSGRTSDKNNISKRIEDYDDKMAELKDKMEVERKRYWSKFTSLETTLNKLNSQSSYFTDMMG</sequence>
<evidence type="ECO:0000259" key="7">
    <source>
        <dbReference type="Pfam" id="PF07195"/>
    </source>
</evidence>
<comment type="similarity">
    <text evidence="1 5">Belongs to the FliD family.</text>
</comment>
<dbReference type="GO" id="GO:0071973">
    <property type="term" value="P:bacterial-type flagellum-dependent cell motility"/>
    <property type="evidence" value="ECO:0007669"/>
    <property type="project" value="TreeGrafter"/>
</dbReference>
<dbReference type="InterPro" id="IPR010809">
    <property type="entry name" value="FliD_C"/>
</dbReference>
<dbReference type="InterPro" id="IPR003481">
    <property type="entry name" value="FliD_N"/>
</dbReference>
<dbReference type="PANTHER" id="PTHR30288:SF0">
    <property type="entry name" value="FLAGELLAR HOOK-ASSOCIATED PROTEIN 2"/>
    <property type="match status" value="1"/>
</dbReference>
<keyword evidence="8" id="KW-0282">Flagellum</keyword>
<name>A0A562J6H4_9FIRM</name>
<dbReference type="GO" id="GO:0009424">
    <property type="term" value="C:bacterial-type flagellum hook"/>
    <property type="evidence" value="ECO:0007669"/>
    <property type="project" value="UniProtKB-UniRule"/>
</dbReference>
<comment type="caution">
    <text evidence="8">The sequence shown here is derived from an EMBL/GenBank/DDBJ whole genome shotgun (WGS) entry which is preliminary data.</text>
</comment>
<keyword evidence="4 5" id="KW-0975">Bacterial flagellum</keyword>
<evidence type="ECO:0000256" key="2">
    <source>
        <dbReference type="ARBA" id="ARBA00011255"/>
    </source>
</evidence>
<comment type="subcellular location">
    <subcellularLocation>
        <location evidence="5">Secreted</location>
    </subcellularLocation>
    <subcellularLocation>
        <location evidence="5">Bacterial flagellum</location>
    </subcellularLocation>
</comment>
<gene>
    <name evidence="8" type="ORF">LY60_02738</name>
</gene>
<dbReference type="GO" id="GO:0007155">
    <property type="term" value="P:cell adhesion"/>
    <property type="evidence" value="ECO:0007669"/>
    <property type="project" value="InterPro"/>
</dbReference>
<evidence type="ECO:0000256" key="4">
    <source>
        <dbReference type="ARBA" id="ARBA00023143"/>
    </source>
</evidence>
<evidence type="ECO:0000313" key="9">
    <source>
        <dbReference type="Proteomes" id="UP000315343"/>
    </source>
</evidence>
<evidence type="ECO:0000259" key="6">
    <source>
        <dbReference type="Pfam" id="PF02465"/>
    </source>
</evidence>
<dbReference type="AlphaFoldDB" id="A0A562J6H4"/>
<keyword evidence="8" id="KW-0966">Cell projection</keyword>